<organism evidence="1 2">
    <name type="scientific">Micromonospora parastrephiae</name>
    <dbReference type="NCBI Taxonomy" id="2806101"/>
    <lineage>
        <taxon>Bacteria</taxon>
        <taxon>Bacillati</taxon>
        <taxon>Actinomycetota</taxon>
        <taxon>Actinomycetes</taxon>
        <taxon>Micromonosporales</taxon>
        <taxon>Micromonosporaceae</taxon>
        <taxon>Micromonospora</taxon>
    </lineage>
</organism>
<accession>A0ABS1XS77</accession>
<dbReference type="Proteomes" id="UP000601027">
    <property type="component" value="Unassembled WGS sequence"/>
</dbReference>
<name>A0ABS1XS77_9ACTN</name>
<keyword evidence="2" id="KW-1185">Reference proteome</keyword>
<reference evidence="1 2" key="1">
    <citation type="submission" date="2021-01" db="EMBL/GenBank/DDBJ databases">
        <title>Draft genome sequence of Micromonospora sp. strain STR1_7.</title>
        <authorList>
            <person name="Karlyshev A."/>
            <person name="Jawad R."/>
        </authorList>
    </citation>
    <scope>NUCLEOTIDE SEQUENCE [LARGE SCALE GENOMIC DNA]</scope>
    <source>
        <strain evidence="1 2">STR1-7</strain>
    </source>
</reference>
<proteinExistence type="predicted"/>
<evidence type="ECO:0000313" key="1">
    <source>
        <dbReference type="EMBL" id="MBM0232110.1"/>
    </source>
</evidence>
<protein>
    <submittedName>
        <fullName evidence="1">Flavin reductase</fullName>
    </submittedName>
</protein>
<evidence type="ECO:0000313" key="2">
    <source>
        <dbReference type="Proteomes" id="UP000601027"/>
    </source>
</evidence>
<sequence>MTGRTEHPVLKPAWRCRTCGIAWPCSAAKLRLLGEYRGRRDELVEHLKALQAEATVQLTELNGGAPPGCLTERFTGWAQAR</sequence>
<dbReference type="RefSeq" id="WP_203174551.1">
    <property type="nucleotide sequence ID" value="NZ_JAEVHM010000032.1"/>
</dbReference>
<gene>
    <name evidence="1" type="ORF">JNW91_09705</name>
</gene>
<dbReference type="EMBL" id="JAEVHM010000032">
    <property type="protein sequence ID" value="MBM0232110.1"/>
    <property type="molecule type" value="Genomic_DNA"/>
</dbReference>
<comment type="caution">
    <text evidence="1">The sequence shown here is derived from an EMBL/GenBank/DDBJ whole genome shotgun (WGS) entry which is preliminary data.</text>
</comment>